<dbReference type="PANTHER" id="PTHR43736:SF1">
    <property type="entry name" value="DIHYDRONEOPTERIN TRIPHOSPHATE DIPHOSPHATASE"/>
    <property type="match status" value="1"/>
</dbReference>
<evidence type="ECO:0000256" key="3">
    <source>
        <dbReference type="RuleBase" id="RU003476"/>
    </source>
</evidence>
<proteinExistence type="inferred from homology"/>
<keyword evidence="2 3" id="KW-0378">Hydrolase</keyword>
<dbReference type="PRINTS" id="PR00502">
    <property type="entry name" value="NUDIXFAMILY"/>
</dbReference>
<dbReference type="EMBL" id="PYNS01000002">
    <property type="protein sequence ID" value="PSV12859.1"/>
    <property type="molecule type" value="Genomic_DNA"/>
</dbReference>
<accession>A0A2T3KYG8</accession>
<dbReference type="AlphaFoldDB" id="A0A2T3KYG8"/>
<evidence type="ECO:0000313" key="5">
    <source>
        <dbReference type="EMBL" id="PSV12859.1"/>
    </source>
</evidence>
<dbReference type="InterPro" id="IPR020084">
    <property type="entry name" value="NUDIX_hydrolase_CS"/>
</dbReference>
<dbReference type="RefSeq" id="WP_107184318.1">
    <property type="nucleotide sequence ID" value="NZ_CP131575.1"/>
</dbReference>
<dbReference type="InterPro" id="IPR020476">
    <property type="entry name" value="Nudix_hydrolase"/>
</dbReference>
<evidence type="ECO:0000259" key="4">
    <source>
        <dbReference type="PROSITE" id="PS51462"/>
    </source>
</evidence>
<gene>
    <name evidence="5" type="ORF">C0W93_03870</name>
</gene>
<organism evidence="5 6">
    <name type="scientific">Photobacterium leiognathi subsp. mandapamensis</name>
    <name type="common">Photobacterium mandapamensis</name>
    <dbReference type="NCBI Taxonomy" id="48408"/>
    <lineage>
        <taxon>Bacteria</taxon>
        <taxon>Pseudomonadati</taxon>
        <taxon>Pseudomonadota</taxon>
        <taxon>Gammaproteobacteria</taxon>
        <taxon>Vibrionales</taxon>
        <taxon>Vibrionaceae</taxon>
        <taxon>Photobacterium</taxon>
    </lineage>
</organism>
<comment type="similarity">
    <text evidence="3">Belongs to the Nudix hydrolase family.</text>
</comment>
<protein>
    <submittedName>
        <fullName evidence="5">Nucleotide pyrophosphohydrolase</fullName>
    </submittedName>
</protein>
<evidence type="ECO:0000256" key="2">
    <source>
        <dbReference type="ARBA" id="ARBA00022801"/>
    </source>
</evidence>
<evidence type="ECO:0000313" key="6">
    <source>
        <dbReference type="Proteomes" id="UP000240530"/>
    </source>
</evidence>
<feature type="domain" description="Nudix hydrolase" evidence="4">
    <location>
        <begin position="35"/>
        <end position="169"/>
    </location>
</feature>
<name>A0A2T3KYG8_PHOLD</name>
<dbReference type="InterPro" id="IPR000086">
    <property type="entry name" value="NUDIX_hydrolase_dom"/>
</dbReference>
<comment type="cofactor">
    <cofactor evidence="1">
        <name>Mg(2+)</name>
        <dbReference type="ChEBI" id="CHEBI:18420"/>
    </cofactor>
</comment>
<dbReference type="Proteomes" id="UP000240530">
    <property type="component" value="Unassembled WGS sequence"/>
</dbReference>
<dbReference type="PANTHER" id="PTHR43736">
    <property type="entry name" value="ADP-RIBOSE PYROPHOSPHATASE"/>
    <property type="match status" value="1"/>
</dbReference>
<reference evidence="5 6" key="1">
    <citation type="submission" date="2018-03" db="EMBL/GenBank/DDBJ databases">
        <title>Whole genome sequencing of Histamine producing bacteria.</title>
        <authorList>
            <person name="Butler K."/>
        </authorList>
    </citation>
    <scope>NUCLEOTIDE SEQUENCE [LARGE SCALE GENOMIC DNA]</scope>
    <source>
        <strain evidence="5 6">Res.4.1</strain>
    </source>
</reference>
<dbReference type="PROSITE" id="PS00893">
    <property type="entry name" value="NUDIX_BOX"/>
    <property type="match status" value="1"/>
</dbReference>
<comment type="caution">
    <text evidence="5">The sequence shown here is derived from an EMBL/GenBank/DDBJ whole genome shotgun (WGS) entry which is preliminary data.</text>
</comment>
<dbReference type="GO" id="GO:0016787">
    <property type="term" value="F:hydrolase activity"/>
    <property type="evidence" value="ECO:0007669"/>
    <property type="project" value="UniProtKB-KW"/>
</dbReference>
<sequence>MSHSQPCFCPQCGQKTLSQCSAKQFVCTHCQFTYFHNPAAAVMVAITVEDELLIAIRGREPGLGGWDLPGGFVDPDESLEQAAIREIQEELGLTIDTLHYQGSFSNTYCYKNVEYKTCDTFFICQFPNKPTLIAQDDVAEVMWVNKRNIELERFAFPSTRKAVSQWLQQ</sequence>
<evidence type="ECO:0000256" key="1">
    <source>
        <dbReference type="ARBA" id="ARBA00001946"/>
    </source>
</evidence>
<dbReference type="Pfam" id="PF00293">
    <property type="entry name" value="NUDIX"/>
    <property type="match status" value="1"/>
</dbReference>
<dbReference type="SUPFAM" id="SSF55811">
    <property type="entry name" value="Nudix"/>
    <property type="match status" value="1"/>
</dbReference>
<dbReference type="CDD" id="cd04681">
    <property type="entry name" value="NUDIX_Hydrolase"/>
    <property type="match status" value="1"/>
</dbReference>
<dbReference type="PROSITE" id="PS51462">
    <property type="entry name" value="NUDIX"/>
    <property type="match status" value="1"/>
</dbReference>
<dbReference type="Gene3D" id="3.90.79.10">
    <property type="entry name" value="Nucleoside Triphosphate Pyrophosphohydrolase"/>
    <property type="match status" value="1"/>
</dbReference>
<dbReference type="InterPro" id="IPR015797">
    <property type="entry name" value="NUDIX_hydrolase-like_dom_sf"/>
</dbReference>